<proteinExistence type="predicted"/>
<dbReference type="Proteomes" id="UP000299102">
    <property type="component" value="Unassembled WGS sequence"/>
</dbReference>
<accession>A0A4C1YVV6</accession>
<evidence type="ECO:0000313" key="1">
    <source>
        <dbReference type="EMBL" id="GBP80258.1"/>
    </source>
</evidence>
<protein>
    <submittedName>
        <fullName evidence="1">Uncharacterized protein</fullName>
    </submittedName>
</protein>
<keyword evidence="2" id="KW-1185">Reference proteome</keyword>
<sequence length="124" mass="13756">MLIHPPDSSDLAASDLYLQCSHQSSLGSSHDVANLRLQYVNGPAPPMQYHTLTEYTRKEIITAAAFRPDSDSSSDPLPFYYPTIFLHERLPAPRAHSSSDVQFLSKKRQCTGDSSGVTSVYGRR</sequence>
<comment type="caution">
    <text evidence="1">The sequence shown here is derived from an EMBL/GenBank/DDBJ whole genome shotgun (WGS) entry which is preliminary data.</text>
</comment>
<dbReference type="AlphaFoldDB" id="A0A4C1YVV6"/>
<name>A0A4C1YVV6_EUMVA</name>
<organism evidence="1 2">
    <name type="scientific">Eumeta variegata</name>
    <name type="common">Bagworm moth</name>
    <name type="synonym">Eumeta japonica</name>
    <dbReference type="NCBI Taxonomy" id="151549"/>
    <lineage>
        <taxon>Eukaryota</taxon>
        <taxon>Metazoa</taxon>
        <taxon>Ecdysozoa</taxon>
        <taxon>Arthropoda</taxon>
        <taxon>Hexapoda</taxon>
        <taxon>Insecta</taxon>
        <taxon>Pterygota</taxon>
        <taxon>Neoptera</taxon>
        <taxon>Endopterygota</taxon>
        <taxon>Lepidoptera</taxon>
        <taxon>Glossata</taxon>
        <taxon>Ditrysia</taxon>
        <taxon>Tineoidea</taxon>
        <taxon>Psychidae</taxon>
        <taxon>Oiketicinae</taxon>
        <taxon>Eumeta</taxon>
    </lineage>
</organism>
<reference evidence="1 2" key="1">
    <citation type="journal article" date="2019" name="Commun. Biol.">
        <title>The bagworm genome reveals a unique fibroin gene that provides high tensile strength.</title>
        <authorList>
            <person name="Kono N."/>
            <person name="Nakamura H."/>
            <person name="Ohtoshi R."/>
            <person name="Tomita M."/>
            <person name="Numata K."/>
            <person name="Arakawa K."/>
        </authorList>
    </citation>
    <scope>NUCLEOTIDE SEQUENCE [LARGE SCALE GENOMIC DNA]</scope>
</reference>
<gene>
    <name evidence="1" type="ORF">EVAR_76843_1</name>
</gene>
<evidence type="ECO:0000313" key="2">
    <source>
        <dbReference type="Proteomes" id="UP000299102"/>
    </source>
</evidence>
<dbReference type="EMBL" id="BGZK01001453">
    <property type="protein sequence ID" value="GBP80258.1"/>
    <property type="molecule type" value="Genomic_DNA"/>
</dbReference>